<gene>
    <name evidence="1" type="ORF">PBT88_09040</name>
</gene>
<keyword evidence="2" id="KW-1185">Reference proteome</keyword>
<dbReference type="Proteomes" id="UP001210865">
    <property type="component" value="Chromosome"/>
</dbReference>
<dbReference type="RefSeq" id="WP_270078857.1">
    <property type="nucleotide sequence ID" value="NZ_CP115174.1"/>
</dbReference>
<dbReference type="EMBL" id="CP115174">
    <property type="protein sequence ID" value="WBO24228.1"/>
    <property type="molecule type" value="Genomic_DNA"/>
</dbReference>
<proteinExistence type="predicted"/>
<name>A0ABY7NS77_9SPHN</name>
<reference evidence="1 2" key="1">
    <citation type="submission" date="2022-12" db="EMBL/GenBank/DDBJ databases">
        <title>Sphingomonas abieness sp. nov., an endophytic bacterium isolated from Abies koreana.</title>
        <authorList>
            <person name="Jiang L."/>
            <person name="Lee J."/>
        </authorList>
    </citation>
    <scope>NUCLEOTIDE SEQUENCE [LARGE SCALE GENOMIC DNA]</scope>
    <source>
        <strain evidence="2">PAMB 00755</strain>
    </source>
</reference>
<protein>
    <submittedName>
        <fullName evidence="1">Uncharacterized protein</fullName>
    </submittedName>
</protein>
<organism evidence="1 2">
    <name type="scientific">Sphingomonas abietis</name>
    <dbReference type="NCBI Taxonomy" id="3012344"/>
    <lineage>
        <taxon>Bacteria</taxon>
        <taxon>Pseudomonadati</taxon>
        <taxon>Pseudomonadota</taxon>
        <taxon>Alphaproteobacteria</taxon>
        <taxon>Sphingomonadales</taxon>
        <taxon>Sphingomonadaceae</taxon>
        <taxon>Sphingomonas</taxon>
    </lineage>
</organism>
<evidence type="ECO:0000313" key="2">
    <source>
        <dbReference type="Proteomes" id="UP001210865"/>
    </source>
</evidence>
<accession>A0ABY7NS77</accession>
<evidence type="ECO:0000313" key="1">
    <source>
        <dbReference type="EMBL" id="WBO24228.1"/>
    </source>
</evidence>
<sequence length="41" mass="4354">MLKLMAAVCIIGGGAAAFYAASLPTGSVSRLHAPAWMYRHY</sequence>